<protein>
    <submittedName>
        <fullName evidence="1">Uncharacterized protein</fullName>
    </submittedName>
</protein>
<sequence>MSRMVKRAAVLTSAVAASLAMSPLVASAD</sequence>
<accession>A0ABS4TU47</accession>
<dbReference type="EMBL" id="JAGINW010000001">
    <property type="protein sequence ID" value="MBP2327946.1"/>
    <property type="molecule type" value="Genomic_DNA"/>
</dbReference>
<keyword evidence="2" id="KW-1185">Reference proteome</keyword>
<comment type="caution">
    <text evidence="1">The sequence shown here is derived from an EMBL/GenBank/DDBJ whole genome shotgun (WGS) entry which is preliminary data.</text>
</comment>
<evidence type="ECO:0000313" key="1">
    <source>
        <dbReference type="EMBL" id="MBP2327946.1"/>
    </source>
</evidence>
<organism evidence="1 2">
    <name type="scientific">Kibdelosporangium banguiense</name>
    <dbReference type="NCBI Taxonomy" id="1365924"/>
    <lineage>
        <taxon>Bacteria</taxon>
        <taxon>Bacillati</taxon>
        <taxon>Actinomycetota</taxon>
        <taxon>Actinomycetes</taxon>
        <taxon>Pseudonocardiales</taxon>
        <taxon>Pseudonocardiaceae</taxon>
        <taxon>Kibdelosporangium</taxon>
    </lineage>
</organism>
<dbReference type="Proteomes" id="UP001519332">
    <property type="component" value="Unassembled WGS sequence"/>
</dbReference>
<evidence type="ECO:0000313" key="2">
    <source>
        <dbReference type="Proteomes" id="UP001519332"/>
    </source>
</evidence>
<proteinExistence type="predicted"/>
<name>A0ABS4TU47_9PSEU</name>
<gene>
    <name evidence="1" type="ORF">JOF56_008331</name>
</gene>
<reference evidence="1 2" key="1">
    <citation type="submission" date="2021-03" db="EMBL/GenBank/DDBJ databases">
        <title>Sequencing the genomes of 1000 actinobacteria strains.</title>
        <authorList>
            <person name="Klenk H.-P."/>
        </authorList>
    </citation>
    <scope>NUCLEOTIDE SEQUENCE [LARGE SCALE GENOMIC DNA]</scope>
    <source>
        <strain evidence="1 2">DSM 46670</strain>
    </source>
</reference>